<sequence>MMSGGSAATHFSTVNQANVRRRPFGRQRCLKSAPSAVYSHLLTSHIVMISPTLALLLGLAAAATAHSFYELDDGYNMRADEDQKRALPGLMRFGKRSPLGVMRFGKRDSFEEPKRAPNLGTMRFGKRSPLGVMRFGKRSPLGVMRFGKRSPLGTMRFGKRLPLGTMRFGKRAESLPGALRFGKRESDIDMWYDAAVQEAEKRELNFDENAAHKAEEVMKPIVLQ</sequence>
<dbReference type="Proteomes" id="UP000887566">
    <property type="component" value="Unplaced"/>
</dbReference>
<evidence type="ECO:0000256" key="1">
    <source>
        <dbReference type="ARBA" id="ARBA00004613"/>
    </source>
</evidence>
<dbReference type="PANTHER" id="PTHR20986">
    <property type="entry name" value="FMRFAMIDE-RELATED PEPTIDES"/>
    <property type="match status" value="1"/>
</dbReference>
<evidence type="ECO:0000313" key="8">
    <source>
        <dbReference type="Proteomes" id="UP000887566"/>
    </source>
</evidence>
<keyword evidence="4" id="KW-0165">Cleavage on pair of basic residues</keyword>
<evidence type="ECO:0000256" key="3">
    <source>
        <dbReference type="ARBA" id="ARBA00022525"/>
    </source>
</evidence>
<evidence type="ECO:0000256" key="4">
    <source>
        <dbReference type="ARBA" id="ARBA00022685"/>
    </source>
</evidence>
<comment type="subcellular location">
    <subcellularLocation>
        <location evidence="1">Secreted</location>
    </subcellularLocation>
</comment>
<reference evidence="9" key="1">
    <citation type="submission" date="2022-11" db="UniProtKB">
        <authorList>
            <consortium name="WormBaseParasite"/>
        </authorList>
    </citation>
    <scope>IDENTIFICATION</scope>
</reference>
<accession>A0A914W092</accession>
<keyword evidence="5" id="KW-0027">Amidation</keyword>
<keyword evidence="6" id="KW-0527">Neuropeptide</keyword>
<protein>
    <submittedName>
        <fullName evidence="9">Uncharacterized protein</fullName>
    </submittedName>
</protein>
<proteinExistence type="inferred from homology"/>
<keyword evidence="8" id="KW-1185">Reference proteome</keyword>
<dbReference type="GO" id="GO:0007218">
    <property type="term" value="P:neuropeptide signaling pathway"/>
    <property type="evidence" value="ECO:0007669"/>
    <property type="project" value="UniProtKB-KW"/>
</dbReference>
<keyword evidence="3" id="KW-0964">Secreted</keyword>
<dbReference type="AlphaFoldDB" id="A0A914W092"/>
<organism evidence="8 9">
    <name type="scientific">Plectus sambesii</name>
    <dbReference type="NCBI Taxonomy" id="2011161"/>
    <lineage>
        <taxon>Eukaryota</taxon>
        <taxon>Metazoa</taxon>
        <taxon>Ecdysozoa</taxon>
        <taxon>Nematoda</taxon>
        <taxon>Chromadorea</taxon>
        <taxon>Plectida</taxon>
        <taxon>Plectina</taxon>
        <taxon>Plectoidea</taxon>
        <taxon>Plectidae</taxon>
        <taxon>Plectus</taxon>
    </lineage>
</organism>
<dbReference type="WBParaSite" id="PSAMB.scaffold294size58623.g4471.t1">
    <property type="protein sequence ID" value="PSAMB.scaffold294size58623.g4471.t1"/>
    <property type="gene ID" value="PSAMB.scaffold294size58623.g4471"/>
</dbReference>
<comment type="similarity">
    <text evidence="2">Belongs to the FARP (FMRFamide related peptide) family.</text>
</comment>
<evidence type="ECO:0000256" key="6">
    <source>
        <dbReference type="ARBA" id="ARBA00023320"/>
    </source>
</evidence>
<evidence type="ECO:0000313" key="9">
    <source>
        <dbReference type="WBParaSite" id="PSAMB.scaffold294size58623.g4471.t1"/>
    </source>
</evidence>
<dbReference type="GO" id="GO:0005576">
    <property type="term" value="C:extracellular region"/>
    <property type="evidence" value="ECO:0007669"/>
    <property type="project" value="UniProtKB-SubCell"/>
</dbReference>
<keyword evidence="7" id="KW-1133">Transmembrane helix</keyword>
<keyword evidence="7" id="KW-0812">Transmembrane</keyword>
<evidence type="ECO:0000256" key="7">
    <source>
        <dbReference type="SAM" id="Phobius"/>
    </source>
</evidence>
<dbReference type="PANTHER" id="PTHR20986:SF19">
    <property type="entry name" value="FMRFAMIDE-LIKE NEUROPEPTIDES 3"/>
    <property type="match status" value="1"/>
</dbReference>
<evidence type="ECO:0000256" key="5">
    <source>
        <dbReference type="ARBA" id="ARBA00022815"/>
    </source>
</evidence>
<name>A0A914W092_9BILA</name>
<evidence type="ECO:0000256" key="2">
    <source>
        <dbReference type="ARBA" id="ARBA00006356"/>
    </source>
</evidence>
<feature type="transmembrane region" description="Helical" evidence="7">
    <location>
        <begin position="46"/>
        <end position="69"/>
    </location>
</feature>
<dbReference type="Pfam" id="PF01581">
    <property type="entry name" value="FARP"/>
    <property type="match status" value="2"/>
</dbReference>
<dbReference type="InterPro" id="IPR051041">
    <property type="entry name" value="FMRFamide-related_np"/>
</dbReference>
<keyword evidence="7" id="KW-0472">Membrane</keyword>
<dbReference type="InterPro" id="IPR002544">
    <property type="entry name" value="FMRFamid-related_peptide-like"/>
</dbReference>